<evidence type="ECO:0000313" key="5">
    <source>
        <dbReference type="Proteomes" id="UP001597417"/>
    </source>
</evidence>
<evidence type="ECO:0000256" key="1">
    <source>
        <dbReference type="SAM" id="MobiDB-lite"/>
    </source>
</evidence>
<proteinExistence type="predicted"/>
<dbReference type="SUPFAM" id="SSF47413">
    <property type="entry name" value="lambda repressor-like DNA-binding domains"/>
    <property type="match status" value="1"/>
</dbReference>
<dbReference type="Proteomes" id="UP001597417">
    <property type="component" value="Unassembled WGS sequence"/>
</dbReference>
<feature type="region of interest" description="Disordered" evidence="1">
    <location>
        <begin position="91"/>
        <end position="110"/>
    </location>
</feature>
<keyword evidence="2" id="KW-0472">Membrane</keyword>
<comment type="caution">
    <text evidence="4">The sequence shown here is derived from an EMBL/GenBank/DDBJ whole genome shotgun (WGS) entry which is preliminary data.</text>
</comment>
<accession>A0ABW5G345</accession>
<dbReference type="Gene3D" id="2.60.120.260">
    <property type="entry name" value="Galactose-binding domain-like"/>
    <property type="match status" value="1"/>
</dbReference>
<organism evidence="4 5">
    <name type="scientific">Amycolatopsis pigmentata</name>
    <dbReference type="NCBI Taxonomy" id="450801"/>
    <lineage>
        <taxon>Bacteria</taxon>
        <taxon>Bacillati</taxon>
        <taxon>Actinomycetota</taxon>
        <taxon>Actinomycetes</taxon>
        <taxon>Pseudonocardiales</taxon>
        <taxon>Pseudonocardiaceae</taxon>
        <taxon>Amycolatopsis</taxon>
    </lineage>
</organism>
<dbReference type="EMBL" id="JBHUKR010000017">
    <property type="protein sequence ID" value="MFD2420122.1"/>
    <property type="molecule type" value="Genomic_DNA"/>
</dbReference>
<evidence type="ECO:0000313" key="4">
    <source>
        <dbReference type="EMBL" id="MFD2420122.1"/>
    </source>
</evidence>
<dbReference type="InterPro" id="IPR001387">
    <property type="entry name" value="Cro/C1-type_HTH"/>
</dbReference>
<keyword evidence="5" id="KW-1185">Reference proteome</keyword>
<name>A0ABW5G345_9PSEU</name>
<keyword evidence="2" id="KW-0812">Transmembrane</keyword>
<dbReference type="RefSeq" id="WP_378268152.1">
    <property type="nucleotide sequence ID" value="NZ_JBHUKR010000017.1"/>
</dbReference>
<evidence type="ECO:0000259" key="3">
    <source>
        <dbReference type="PROSITE" id="PS50943"/>
    </source>
</evidence>
<keyword evidence="2" id="KW-1133">Transmembrane helix</keyword>
<dbReference type="SMART" id="SM00530">
    <property type="entry name" value="HTH_XRE"/>
    <property type="match status" value="1"/>
</dbReference>
<dbReference type="PROSITE" id="PS50943">
    <property type="entry name" value="HTH_CROC1"/>
    <property type="match status" value="1"/>
</dbReference>
<evidence type="ECO:0000256" key="2">
    <source>
        <dbReference type="SAM" id="Phobius"/>
    </source>
</evidence>
<gene>
    <name evidence="4" type="ORF">ACFSXZ_27710</name>
</gene>
<dbReference type="Pfam" id="PF13560">
    <property type="entry name" value="HTH_31"/>
    <property type="match status" value="1"/>
</dbReference>
<dbReference type="CDD" id="cd00093">
    <property type="entry name" value="HTH_XRE"/>
    <property type="match status" value="1"/>
</dbReference>
<dbReference type="InterPro" id="IPR010982">
    <property type="entry name" value="Lambda_DNA-bd_dom_sf"/>
</dbReference>
<reference evidence="5" key="1">
    <citation type="journal article" date="2019" name="Int. J. Syst. Evol. Microbiol.">
        <title>The Global Catalogue of Microorganisms (GCM) 10K type strain sequencing project: providing services to taxonomists for standard genome sequencing and annotation.</title>
        <authorList>
            <consortium name="The Broad Institute Genomics Platform"/>
            <consortium name="The Broad Institute Genome Sequencing Center for Infectious Disease"/>
            <person name="Wu L."/>
            <person name="Ma J."/>
        </authorList>
    </citation>
    <scope>NUCLEOTIDE SEQUENCE [LARGE SCALE GENOMIC DNA]</scope>
    <source>
        <strain evidence="5">CGMCC 4.7645</strain>
    </source>
</reference>
<protein>
    <submittedName>
        <fullName evidence="4">Multiprotein-bridging factor 1 family protein</fullName>
    </submittedName>
</protein>
<sequence length="296" mass="32808">MADHGEAEFTKRLGAEIRTRRLARGLSLRALAKELNLSGHGNLVDYELGRRIPPENLVDACERVFDISDGALRNLREKALAERANAQVERMLRTPEETTPEPDTEPVASRPRRRWIAVAVAAAIVVAAGAGVGVRQMRSSGSSASAVRFGFEDGDQRWSQLWGVKVLDYSVTQVVAYEGKQSLALVATGATNENKAKAIGVTHGLETLKPGMKVSLYLRVPTRQRASVRFFAYDSQSREHWARETPVGGEAALPDGNEWKRYEWTVPDVDVVHAIGMEIYQWTESPVTVWLDAVTW</sequence>
<dbReference type="Gene3D" id="1.10.260.40">
    <property type="entry name" value="lambda repressor-like DNA-binding domains"/>
    <property type="match status" value="1"/>
</dbReference>
<feature type="transmembrane region" description="Helical" evidence="2">
    <location>
        <begin position="115"/>
        <end position="134"/>
    </location>
</feature>
<feature type="domain" description="HTH cro/C1-type" evidence="3">
    <location>
        <begin position="17"/>
        <end position="72"/>
    </location>
</feature>